<evidence type="ECO:0000313" key="9">
    <source>
        <dbReference type="WBParaSite" id="DME_0000919701-mRNA-1"/>
    </source>
</evidence>
<dbReference type="PRINTS" id="PR00315">
    <property type="entry name" value="ELONGATNFCT"/>
</dbReference>
<dbReference type="Proteomes" id="UP000038040">
    <property type="component" value="Unplaced"/>
</dbReference>
<dbReference type="InterPro" id="IPR000640">
    <property type="entry name" value="EFG_V-like"/>
</dbReference>
<dbReference type="FunFam" id="3.40.50.300:FF:000514">
    <property type="entry name" value="Ribosome-releasing factor 2, mitochondrial"/>
    <property type="match status" value="1"/>
</dbReference>
<dbReference type="STRING" id="318479.A0A0N4UMV0"/>
<dbReference type="EMBL" id="UYYG01000090">
    <property type="protein sequence ID" value="VDN52961.1"/>
    <property type="molecule type" value="Genomic_DNA"/>
</dbReference>
<dbReference type="WBParaSite" id="DME_0000919701-mRNA-1">
    <property type="protein sequence ID" value="DME_0000919701-mRNA-1"/>
    <property type="gene ID" value="DME_0000919701"/>
</dbReference>
<reference evidence="9" key="1">
    <citation type="submission" date="2017-02" db="UniProtKB">
        <authorList>
            <consortium name="WormBaseParasite"/>
        </authorList>
    </citation>
    <scope>IDENTIFICATION</scope>
</reference>
<evidence type="ECO:0000256" key="1">
    <source>
        <dbReference type="ARBA" id="ARBA00022741"/>
    </source>
</evidence>
<reference evidence="6 8" key="2">
    <citation type="submission" date="2018-11" db="EMBL/GenBank/DDBJ databases">
        <authorList>
            <consortium name="Pathogen Informatics"/>
        </authorList>
    </citation>
    <scope>NUCLEOTIDE SEQUENCE [LARGE SCALE GENOMIC DNA]</scope>
</reference>
<dbReference type="InterPro" id="IPR031157">
    <property type="entry name" value="G_TR_CS"/>
</dbReference>
<dbReference type="PANTHER" id="PTHR43261:SF1">
    <property type="entry name" value="RIBOSOME-RELEASING FACTOR 2, MITOCHONDRIAL"/>
    <property type="match status" value="1"/>
</dbReference>
<dbReference type="Pfam" id="PF14492">
    <property type="entry name" value="EFG_III"/>
    <property type="match status" value="1"/>
</dbReference>
<evidence type="ECO:0000313" key="8">
    <source>
        <dbReference type="Proteomes" id="UP000274756"/>
    </source>
</evidence>
<dbReference type="Pfam" id="PF22042">
    <property type="entry name" value="EF-G_D2"/>
    <property type="match status" value="1"/>
</dbReference>
<keyword evidence="1" id="KW-0547">Nucleotide-binding</keyword>
<dbReference type="PROSITE" id="PS51722">
    <property type="entry name" value="G_TR_2"/>
    <property type="match status" value="1"/>
</dbReference>
<evidence type="ECO:0000256" key="3">
    <source>
        <dbReference type="ARBA" id="ARBA00023128"/>
    </source>
</evidence>
<dbReference type="Gene3D" id="3.40.50.300">
    <property type="entry name" value="P-loop containing nucleotide triphosphate hydrolases"/>
    <property type="match status" value="1"/>
</dbReference>
<evidence type="ECO:0000256" key="4">
    <source>
        <dbReference type="ARBA" id="ARBA00023134"/>
    </source>
</evidence>
<gene>
    <name evidence="6" type="ORF">DME_LOCUS2934</name>
</gene>
<dbReference type="PANTHER" id="PTHR43261">
    <property type="entry name" value="TRANSLATION ELONGATION FACTOR G-RELATED"/>
    <property type="match status" value="1"/>
</dbReference>
<sequence>MMENSRILLQMQILGNGVYFNNYSSISPSKIRNIGVIAHVDAGKTTVTERLLYLSGTIKRMGDVDSGTTVTDFMDLERERGITIQSAAVTFFWRNHRINLIDTPGHVDFTLEVERCVRVLDGAIIVLDGSTGVQAQTMTVWRQAKKFHLPSIFFINKMDKNAADFRKSVESIKMKLEVQNAVPINIPVYDDNGSFSGVIDLINKKYLNINSNETEWENISETNRRFDEMVSGREKLLANLADIDEPFAEIFLAQPNKQTLKESLMLDKEISNAIRRATLSRCVVPIICGTALRCAASALPVLDGVVDYLPSPLERNQSISSVFGDHLSALIFKIRHDTRMGQLGFVRVYTGELKNGSAVYNSTRNFMEHKIRIFVPHSDELKPTSVVKAGNIAVISGLQQTFTGDTLVENEHAARIATKNYHKLMQPLRRKNRVQNQSHDLLFHHIKLNDGHLKEDVKYVQLAGIQTPDPVFFCTIEPPDNRSIVNFQKALNEIIKEDPSVHVRNDGDFGQAILQGMGELHMQVIKDRLVRDYGLNVFMGPMQISYREILLSSICNTATVSAVFGEPKIKHECTITLEMKPKQGVTKFNGIHIAVDDPSFIPIRSDWLDAINLGCGNALLNGPIMGHPVYDVSIFLKQFVTSGGRLSTTVITACASKCIHDALKIAQIQILEPVMFVEVTIKNCTPEQSMHGILSEITRRRGSILGIDEEGKDSHIRAVVPCSAIQGMVKSIRIASSGLADIHMQMQGYKNVTSEELKEILNKCNGTW</sequence>
<dbReference type="GO" id="GO:0003924">
    <property type="term" value="F:GTPase activity"/>
    <property type="evidence" value="ECO:0007669"/>
    <property type="project" value="InterPro"/>
</dbReference>
<dbReference type="SUPFAM" id="SSF52540">
    <property type="entry name" value="P-loop containing nucleoside triphosphate hydrolases"/>
    <property type="match status" value="1"/>
</dbReference>
<dbReference type="PROSITE" id="PS00301">
    <property type="entry name" value="G_TR_1"/>
    <property type="match status" value="1"/>
</dbReference>
<dbReference type="Gene3D" id="3.30.70.240">
    <property type="match status" value="1"/>
</dbReference>
<dbReference type="SUPFAM" id="SSF54980">
    <property type="entry name" value="EF-G C-terminal domain-like"/>
    <property type="match status" value="2"/>
</dbReference>
<keyword evidence="3" id="KW-0496">Mitochondrion</keyword>
<dbReference type="SUPFAM" id="SSF50447">
    <property type="entry name" value="Translation proteins"/>
    <property type="match status" value="1"/>
</dbReference>
<dbReference type="SUPFAM" id="SSF54211">
    <property type="entry name" value="Ribosomal protein S5 domain 2-like"/>
    <property type="match status" value="1"/>
</dbReference>
<dbReference type="Pfam" id="PF00009">
    <property type="entry name" value="GTP_EFTU"/>
    <property type="match status" value="1"/>
</dbReference>
<dbReference type="InterPro" id="IPR027417">
    <property type="entry name" value="P-loop_NTPase"/>
</dbReference>
<dbReference type="GO" id="GO:0005525">
    <property type="term" value="F:GTP binding"/>
    <property type="evidence" value="ECO:0007669"/>
    <property type="project" value="UniProtKB-KW"/>
</dbReference>
<keyword evidence="8" id="KW-1185">Reference proteome</keyword>
<dbReference type="InterPro" id="IPR005225">
    <property type="entry name" value="Small_GTP-bd"/>
</dbReference>
<evidence type="ECO:0000313" key="7">
    <source>
        <dbReference type="Proteomes" id="UP000038040"/>
    </source>
</evidence>
<keyword evidence="4" id="KW-0342">GTP-binding</keyword>
<dbReference type="Proteomes" id="UP000274756">
    <property type="component" value="Unassembled WGS sequence"/>
</dbReference>
<dbReference type="Pfam" id="PF00679">
    <property type="entry name" value="EFG_C"/>
    <property type="match status" value="1"/>
</dbReference>
<name>A0A0N4UMV0_DRAME</name>
<evidence type="ECO:0000259" key="5">
    <source>
        <dbReference type="PROSITE" id="PS51722"/>
    </source>
</evidence>
<dbReference type="Gene3D" id="3.30.70.870">
    <property type="entry name" value="Elongation Factor G (Translational Gtpase), domain 3"/>
    <property type="match status" value="1"/>
</dbReference>
<dbReference type="InterPro" id="IPR041095">
    <property type="entry name" value="EFG_II"/>
</dbReference>
<evidence type="ECO:0000313" key="6">
    <source>
        <dbReference type="EMBL" id="VDN52961.1"/>
    </source>
</evidence>
<proteinExistence type="predicted"/>
<dbReference type="InterPro" id="IPR020568">
    <property type="entry name" value="Ribosomal_Su5_D2-typ_SF"/>
</dbReference>
<dbReference type="GO" id="GO:0005759">
    <property type="term" value="C:mitochondrial matrix"/>
    <property type="evidence" value="ECO:0007669"/>
    <property type="project" value="UniProtKB-ARBA"/>
</dbReference>
<dbReference type="CDD" id="cd16262">
    <property type="entry name" value="EFG_III"/>
    <property type="match status" value="1"/>
</dbReference>
<feature type="domain" description="Tr-type G" evidence="5">
    <location>
        <begin position="29"/>
        <end position="313"/>
    </location>
</feature>
<keyword evidence="2" id="KW-0648">Protein biosynthesis</keyword>
<dbReference type="CDD" id="cd03713">
    <property type="entry name" value="EFG_mtEFG_C"/>
    <property type="match status" value="1"/>
</dbReference>
<organism evidence="7 9">
    <name type="scientific">Dracunculus medinensis</name>
    <name type="common">Guinea worm</name>
    <dbReference type="NCBI Taxonomy" id="318479"/>
    <lineage>
        <taxon>Eukaryota</taxon>
        <taxon>Metazoa</taxon>
        <taxon>Ecdysozoa</taxon>
        <taxon>Nematoda</taxon>
        <taxon>Chromadorea</taxon>
        <taxon>Rhabditida</taxon>
        <taxon>Spirurina</taxon>
        <taxon>Dracunculoidea</taxon>
        <taxon>Dracunculidae</taxon>
        <taxon>Dracunculus</taxon>
    </lineage>
</organism>
<dbReference type="InterPro" id="IPR009000">
    <property type="entry name" value="Transl_B-barrel_sf"/>
</dbReference>
<evidence type="ECO:0000256" key="2">
    <source>
        <dbReference type="ARBA" id="ARBA00022917"/>
    </source>
</evidence>
<dbReference type="GO" id="GO:0032543">
    <property type="term" value="P:mitochondrial translation"/>
    <property type="evidence" value="ECO:0007669"/>
    <property type="project" value="TreeGrafter"/>
</dbReference>
<accession>A0A0N4UMV0</accession>
<dbReference type="InterPro" id="IPR000795">
    <property type="entry name" value="T_Tr_GTP-bd_dom"/>
</dbReference>
<dbReference type="InterPro" id="IPR009022">
    <property type="entry name" value="EFG_III"/>
</dbReference>
<dbReference type="InterPro" id="IPR014721">
    <property type="entry name" value="Ribsml_uS5_D2-typ_fold_subgr"/>
</dbReference>
<protein>
    <submittedName>
        <fullName evidence="9">Tr-type G domain-containing protein</fullName>
    </submittedName>
</protein>
<dbReference type="Gene3D" id="2.40.30.10">
    <property type="entry name" value="Translation factors"/>
    <property type="match status" value="1"/>
</dbReference>
<dbReference type="OrthoDB" id="198619at2759"/>
<dbReference type="AlphaFoldDB" id="A0A0N4UMV0"/>
<dbReference type="InterPro" id="IPR053905">
    <property type="entry name" value="EF-G-like_DII"/>
</dbReference>
<dbReference type="InterPro" id="IPR035649">
    <property type="entry name" value="EFG_V"/>
</dbReference>
<dbReference type="Gene3D" id="3.30.230.10">
    <property type="match status" value="1"/>
</dbReference>
<dbReference type="GO" id="GO:0032790">
    <property type="term" value="P:ribosome disassembly"/>
    <property type="evidence" value="ECO:0007669"/>
    <property type="project" value="TreeGrafter"/>
</dbReference>
<dbReference type="InterPro" id="IPR035647">
    <property type="entry name" value="EFG_III/V"/>
</dbReference>
<dbReference type="SMART" id="SM00838">
    <property type="entry name" value="EFG_C"/>
    <property type="match status" value="1"/>
</dbReference>
<dbReference type="NCBIfam" id="TIGR00231">
    <property type="entry name" value="small_GTP"/>
    <property type="match status" value="1"/>
</dbReference>